<protein>
    <submittedName>
        <fullName evidence="8">NLP/P60 family protein</fullName>
    </submittedName>
</protein>
<evidence type="ECO:0000256" key="5">
    <source>
        <dbReference type="SAM" id="MobiDB-lite"/>
    </source>
</evidence>
<name>A0A1R4IQ63_9MICO</name>
<reference evidence="9" key="1">
    <citation type="submission" date="2017-02" db="EMBL/GenBank/DDBJ databases">
        <authorList>
            <person name="Dridi B."/>
        </authorList>
    </citation>
    <scope>NUCLEOTIDE SEQUENCE [LARGE SCALE GENOMIC DNA]</scope>
    <source>
        <strain evidence="9">EB411</strain>
    </source>
</reference>
<evidence type="ECO:0000256" key="2">
    <source>
        <dbReference type="ARBA" id="ARBA00022670"/>
    </source>
</evidence>
<feature type="transmembrane region" description="Helical" evidence="6">
    <location>
        <begin position="72"/>
        <end position="93"/>
    </location>
</feature>
<dbReference type="PROSITE" id="PS51935">
    <property type="entry name" value="NLPC_P60"/>
    <property type="match status" value="1"/>
</dbReference>
<dbReference type="GO" id="GO:0006508">
    <property type="term" value="P:proteolysis"/>
    <property type="evidence" value="ECO:0007669"/>
    <property type="project" value="UniProtKB-KW"/>
</dbReference>
<dbReference type="SUPFAM" id="SSF54001">
    <property type="entry name" value="Cysteine proteinases"/>
    <property type="match status" value="1"/>
</dbReference>
<dbReference type="Proteomes" id="UP000196778">
    <property type="component" value="Unassembled WGS sequence"/>
</dbReference>
<organism evidence="8 9">
    <name type="scientific">Mycetocola reblochoni REB411</name>
    <dbReference type="NCBI Taxonomy" id="1255698"/>
    <lineage>
        <taxon>Bacteria</taxon>
        <taxon>Bacillati</taxon>
        <taxon>Actinomycetota</taxon>
        <taxon>Actinomycetes</taxon>
        <taxon>Micrococcales</taxon>
        <taxon>Microbacteriaceae</taxon>
        <taxon>Mycetocola</taxon>
    </lineage>
</organism>
<evidence type="ECO:0000256" key="1">
    <source>
        <dbReference type="ARBA" id="ARBA00007074"/>
    </source>
</evidence>
<keyword evidence="4" id="KW-0788">Thiol protease</keyword>
<sequence length="303" mass="31773">MVESNHESKNDSTDVNPNTHGDVLPTRRSLRPLAHSRSVSRPHESTTAVAPTATKARRTGPTKTTRRIRSTAILALVVPGLVATVGLPAVAAFNSPEDSQVGASLVQTLKESGTQTLSVSGDVEAQEVDVDTYSATTREELAATAAQEEADAAAERRAEAAAEQETAETEYESATVLASDTENTVALNDDTSYQSQLFAEALKYQGVPYVFGGATPAGFDCSGFVKYVYAKFGVSLPHSSTAQGAMGTTIPLSEAVPGDLLVAPGHIGFYAGNGQILHASQPGVPLRIGGMYQDYHAVRLPIG</sequence>
<feature type="compositionally biased region" description="Basic and acidic residues" evidence="5">
    <location>
        <begin position="1"/>
        <end position="12"/>
    </location>
</feature>
<keyword evidence="2" id="KW-0645">Protease</keyword>
<evidence type="ECO:0000256" key="6">
    <source>
        <dbReference type="SAM" id="Phobius"/>
    </source>
</evidence>
<dbReference type="InterPro" id="IPR000064">
    <property type="entry name" value="NLP_P60_dom"/>
</dbReference>
<keyword evidence="9" id="KW-1185">Reference proteome</keyword>
<proteinExistence type="inferred from homology"/>
<feature type="compositionally biased region" description="Basic residues" evidence="5">
    <location>
        <begin position="55"/>
        <end position="66"/>
    </location>
</feature>
<dbReference type="InterPro" id="IPR038765">
    <property type="entry name" value="Papain-like_cys_pep_sf"/>
</dbReference>
<evidence type="ECO:0000256" key="3">
    <source>
        <dbReference type="ARBA" id="ARBA00022801"/>
    </source>
</evidence>
<evidence type="ECO:0000256" key="4">
    <source>
        <dbReference type="ARBA" id="ARBA00022807"/>
    </source>
</evidence>
<keyword evidence="3" id="KW-0378">Hydrolase</keyword>
<evidence type="ECO:0000313" key="9">
    <source>
        <dbReference type="Proteomes" id="UP000196778"/>
    </source>
</evidence>
<keyword evidence="6" id="KW-0472">Membrane</keyword>
<gene>
    <name evidence="8" type="ORF">FM119_02995</name>
</gene>
<feature type="domain" description="NlpC/P60" evidence="7">
    <location>
        <begin position="191"/>
        <end position="303"/>
    </location>
</feature>
<evidence type="ECO:0000259" key="7">
    <source>
        <dbReference type="PROSITE" id="PS51935"/>
    </source>
</evidence>
<dbReference type="PANTHER" id="PTHR47053">
    <property type="entry name" value="MUREIN DD-ENDOPEPTIDASE MEPH-RELATED"/>
    <property type="match status" value="1"/>
</dbReference>
<dbReference type="EMBL" id="FUKR01000018">
    <property type="protein sequence ID" value="SJN22007.1"/>
    <property type="molecule type" value="Genomic_DNA"/>
</dbReference>
<dbReference type="InterPro" id="IPR051202">
    <property type="entry name" value="Peptidase_C40"/>
</dbReference>
<keyword evidence="6" id="KW-1133">Transmembrane helix</keyword>
<dbReference type="GO" id="GO:0008234">
    <property type="term" value="F:cysteine-type peptidase activity"/>
    <property type="evidence" value="ECO:0007669"/>
    <property type="project" value="UniProtKB-KW"/>
</dbReference>
<comment type="similarity">
    <text evidence="1">Belongs to the peptidase C40 family.</text>
</comment>
<accession>A0A1R4IQ63</accession>
<feature type="region of interest" description="Disordered" evidence="5">
    <location>
        <begin position="143"/>
        <end position="175"/>
    </location>
</feature>
<evidence type="ECO:0000313" key="8">
    <source>
        <dbReference type="EMBL" id="SJN22007.1"/>
    </source>
</evidence>
<keyword evidence="6" id="KW-0812">Transmembrane</keyword>
<dbReference type="Pfam" id="PF00877">
    <property type="entry name" value="NLPC_P60"/>
    <property type="match status" value="1"/>
</dbReference>
<dbReference type="AlphaFoldDB" id="A0A1R4IQ63"/>
<dbReference type="Gene3D" id="3.90.1720.10">
    <property type="entry name" value="endopeptidase domain like (from Nostoc punctiforme)"/>
    <property type="match status" value="1"/>
</dbReference>
<feature type="region of interest" description="Disordered" evidence="5">
    <location>
        <begin position="1"/>
        <end position="66"/>
    </location>
</feature>
<dbReference type="PANTHER" id="PTHR47053:SF1">
    <property type="entry name" value="MUREIN DD-ENDOPEPTIDASE MEPH-RELATED"/>
    <property type="match status" value="1"/>
</dbReference>